<organism evidence="1 2">
    <name type="scientific">Vanilla planifolia</name>
    <name type="common">Vanilla</name>
    <dbReference type="NCBI Taxonomy" id="51239"/>
    <lineage>
        <taxon>Eukaryota</taxon>
        <taxon>Viridiplantae</taxon>
        <taxon>Streptophyta</taxon>
        <taxon>Embryophyta</taxon>
        <taxon>Tracheophyta</taxon>
        <taxon>Spermatophyta</taxon>
        <taxon>Magnoliopsida</taxon>
        <taxon>Liliopsida</taxon>
        <taxon>Asparagales</taxon>
        <taxon>Orchidaceae</taxon>
        <taxon>Vanilloideae</taxon>
        <taxon>Vanilleae</taxon>
        <taxon>Vanilla</taxon>
    </lineage>
</organism>
<accession>A0A835VHR7</accession>
<evidence type="ECO:0000313" key="1">
    <source>
        <dbReference type="EMBL" id="KAG0496976.1"/>
    </source>
</evidence>
<proteinExistence type="predicted"/>
<sequence length="94" mass="10700">MGNPTVRRIINLVDQFYGALWLNPSLIATTSQYAKLISSNQTVHKNPAGERKWKTERVSFFSHTSRWHRPVIAVHFSRDNALSDGFDSLSAQDL</sequence>
<keyword evidence="2" id="KW-1185">Reference proteome</keyword>
<protein>
    <submittedName>
        <fullName evidence="1">Uncharacterized protein</fullName>
    </submittedName>
</protein>
<dbReference type="AlphaFoldDB" id="A0A835VHR7"/>
<dbReference type="EMBL" id="JADCNL010000001">
    <property type="protein sequence ID" value="KAG0496976.1"/>
    <property type="molecule type" value="Genomic_DNA"/>
</dbReference>
<dbReference type="OrthoDB" id="2668416at2759"/>
<evidence type="ECO:0000313" key="2">
    <source>
        <dbReference type="Proteomes" id="UP000636800"/>
    </source>
</evidence>
<gene>
    <name evidence="1" type="ORF">HPP92_001667</name>
</gene>
<name>A0A835VHR7_VANPL</name>
<comment type="caution">
    <text evidence="1">The sequence shown here is derived from an EMBL/GenBank/DDBJ whole genome shotgun (WGS) entry which is preliminary data.</text>
</comment>
<dbReference type="Proteomes" id="UP000636800">
    <property type="component" value="Chromosome 1"/>
</dbReference>
<reference evidence="1 2" key="1">
    <citation type="journal article" date="2020" name="Nat. Food">
        <title>A phased Vanilla planifolia genome enables genetic improvement of flavour and production.</title>
        <authorList>
            <person name="Hasing T."/>
            <person name="Tang H."/>
            <person name="Brym M."/>
            <person name="Khazi F."/>
            <person name="Huang T."/>
            <person name="Chambers A.H."/>
        </authorList>
    </citation>
    <scope>NUCLEOTIDE SEQUENCE [LARGE SCALE GENOMIC DNA]</scope>
    <source>
        <tissue evidence="1">Leaf</tissue>
    </source>
</reference>